<evidence type="ECO:0000313" key="1">
    <source>
        <dbReference type="EMBL" id="RDK02812.1"/>
    </source>
</evidence>
<organism evidence="1 2">
    <name type="scientific">Paraburkholderia lacunae</name>
    <dbReference type="NCBI Taxonomy" id="2211104"/>
    <lineage>
        <taxon>Bacteria</taxon>
        <taxon>Pseudomonadati</taxon>
        <taxon>Pseudomonadota</taxon>
        <taxon>Betaproteobacteria</taxon>
        <taxon>Burkholderiales</taxon>
        <taxon>Burkholderiaceae</taxon>
        <taxon>Paraburkholderia</taxon>
    </lineage>
</organism>
<evidence type="ECO:0000313" key="2">
    <source>
        <dbReference type="Proteomes" id="UP000254875"/>
    </source>
</evidence>
<protein>
    <submittedName>
        <fullName evidence="1">Uncharacterized protein</fullName>
    </submittedName>
</protein>
<keyword evidence="2" id="KW-1185">Reference proteome</keyword>
<reference evidence="2" key="1">
    <citation type="submission" date="2018-05" db="EMBL/GenBank/DDBJ databases">
        <authorList>
            <person name="Feng T."/>
        </authorList>
    </citation>
    <scope>NUCLEOTIDE SEQUENCE [LARGE SCALE GENOMIC DNA]</scope>
    <source>
        <strain evidence="2">S27</strain>
    </source>
</reference>
<dbReference type="AlphaFoldDB" id="A0A370NB34"/>
<dbReference type="EMBL" id="QHKS01000006">
    <property type="protein sequence ID" value="RDK02812.1"/>
    <property type="molecule type" value="Genomic_DNA"/>
</dbReference>
<name>A0A370NB34_9BURK</name>
<proteinExistence type="predicted"/>
<sequence length="81" mass="9258">MFEQYETRVAVERAAAINGVLALPIRHDFTVRNGAYFLVSRGRVEMHTGVPAAVERDRIDTMRQFEIVHDAHHRVGEREVG</sequence>
<accession>A0A370NB34</accession>
<comment type="caution">
    <text evidence="1">The sequence shown here is derived from an EMBL/GenBank/DDBJ whole genome shotgun (WGS) entry which is preliminary data.</text>
</comment>
<gene>
    <name evidence="1" type="ORF">DLM46_11230</name>
</gene>
<dbReference type="Proteomes" id="UP000254875">
    <property type="component" value="Unassembled WGS sequence"/>
</dbReference>